<reference evidence="3" key="1">
    <citation type="submission" date="2016-06" db="UniProtKB">
        <authorList>
            <consortium name="WormBaseParasite"/>
        </authorList>
    </citation>
    <scope>IDENTIFICATION</scope>
</reference>
<evidence type="ECO:0000313" key="2">
    <source>
        <dbReference type="Proteomes" id="UP000272942"/>
    </source>
</evidence>
<dbReference type="Proteomes" id="UP000272942">
    <property type="component" value="Unassembled WGS sequence"/>
</dbReference>
<keyword evidence="2" id="KW-1185">Reference proteome</keyword>
<evidence type="ECO:0000313" key="1">
    <source>
        <dbReference type="EMBL" id="VDP94151.1"/>
    </source>
</evidence>
<accession>A0A183BCE3</accession>
<dbReference type="WBParaSite" id="ECPE_0001692101-mRNA-1">
    <property type="protein sequence ID" value="ECPE_0001692101-mRNA-1"/>
    <property type="gene ID" value="ECPE_0001692101"/>
</dbReference>
<proteinExistence type="predicted"/>
<protein>
    <submittedName>
        <fullName evidence="3">NAD(+) kinase</fullName>
    </submittedName>
</protein>
<organism evidence="3">
    <name type="scientific">Echinostoma caproni</name>
    <dbReference type="NCBI Taxonomy" id="27848"/>
    <lineage>
        <taxon>Eukaryota</taxon>
        <taxon>Metazoa</taxon>
        <taxon>Spiralia</taxon>
        <taxon>Lophotrochozoa</taxon>
        <taxon>Platyhelminthes</taxon>
        <taxon>Trematoda</taxon>
        <taxon>Digenea</taxon>
        <taxon>Plagiorchiida</taxon>
        <taxon>Echinostomata</taxon>
        <taxon>Echinostomatoidea</taxon>
        <taxon>Echinostomatidae</taxon>
        <taxon>Echinostoma</taxon>
    </lineage>
</organism>
<sequence length="117" mass="12871">MPVIRKLVWSEIADGPQIVIKSPIIGAPMNSMSLLPSLVAPGDMDLHIVPHKLSITLTANPGDIPHARSVVDSQLVTEDRPINQHLIAADLNPLILTKVVEIIWRTKLTDSIFRTIM</sequence>
<gene>
    <name evidence="1" type="ORF">ECPE_LOCUS16878</name>
</gene>
<name>A0A183BCE3_9TREM</name>
<dbReference type="EMBL" id="UZAN01066360">
    <property type="protein sequence ID" value="VDP94151.1"/>
    <property type="molecule type" value="Genomic_DNA"/>
</dbReference>
<reference evidence="1 2" key="2">
    <citation type="submission" date="2018-11" db="EMBL/GenBank/DDBJ databases">
        <authorList>
            <consortium name="Pathogen Informatics"/>
        </authorList>
    </citation>
    <scope>NUCLEOTIDE SEQUENCE [LARGE SCALE GENOMIC DNA]</scope>
    <source>
        <strain evidence="1 2">Egypt</strain>
    </source>
</reference>
<dbReference type="AlphaFoldDB" id="A0A183BCE3"/>
<evidence type="ECO:0000313" key="3">
    <source>
        <dbReference type="WBParaSite" id="ECPE_0001692101-mRNA-1"/>
    </source>
</evidence>